<dbReference type="STRING" id="211114.SAMN04489726_6485"/>
<feature type="transmembrane region" description="Helical" evidence="1">
    <location>
        <begin position="151"/>
        <end position="172"/>
    </location>
</feature>
<accession>A0A1H0B5E9</accession>
<dbReference type="PANTHER" id="PTHR36833">
    <property type="entry name" value="SLR0610 PROTEIN-RELATED"/>
    <property type="match status" value="1"/>
</dbReference>
<feature type="transmembrane region" description="Helical" evidence="1">
    <location>
        <begin position="120"/>
        <end position="139"/>
    </location>
</feature>
<dbReference type="eggNOG" id="COG3694">
    <property type="taxonomic scope" value="Bacteria"/>
</dbReference>
<dbReference type="EMBL" id="LT629701">
    <property type="protein sequence ID" value="SDN40866.1"/>
    <property type="molecule type" value="Genomic_DNA"/>
</dbReference>
<name>A0A1H0B5E9_ALLAB</name>
<dbReference type="AlphaFoldDB" id="A0A1H0B5E9"/>
<feature type="transmembrane region" description="Helical" evidence="1">
    <location>
        <begin position="203"/>
        <end position="221"/>
    </location>
</feature>
<dbReference type="Proteomes" id="UP000183376">
    <property type="component" value="Chromosome I"/>
</dbReference>
<dbReference type="InterPro" id="IPR010390">
    <property type="entry name" value="ABC-2_transporter-like"/>
</dbReference>
<sequence>MADRVYLGILGSRFRAQLSYRASFVLDFVAQMVGQASELVVILVLFGRAEEMGGFAVHEVLIMYGIAGVGFGLADLVVGQLDELPRMIRTGQLDVMLMRPLSTLAQVATGDIQLRRVGRIVAALAVLVTVLSTSDIQWTAPKLLLACTAPLVGAVLFGSIWVVACSVCFWIVDGRELANTVTYGSNMFTSYPITVYPPWLRRVLAFVIPGAFVAYYPALALLDRPDPLGAPAFLGWCSPLVAVAAVAVAGLAWRFAVRHYQGTGS</sequence>
<feature type="transmembrane region" description="Helical" evidence="1">
    <location>
        <begin position="233"/>
        <end position="253"/>
    </location>
</feature>
<dbReference type="PANTHER" id="PTHR36833:SF1">
    <property type="entry name" value="INTEGRAL MEMBRANE TRANSPORT PROTEIN"/>
    <property type="match status" value="1"/>
</dbReference>
<keyword evidence="3" id="KW-1185">Reference proteome</keyword>
<organism evidence="2 3">
    <name type="scientific">Allokutzneria albata</name>
    <name type="common">Kibdelosporangium albatum</name>
    <dbReference type="NCBI Taxonomy" id="211114"/>
    <lineage>
        <taxon>Bacteria</taxon>
        <taxon>Bacillati</taxon>
        <taxon>Actinomycetota</taxon>
        <taxon>Actinomycetes</taxon>
        <taxon>Pseudonocardiales</taxon>
        <taxon>Pseudonocardiaceae</taxon>
        <taxon>Allokutzneria</taxon>
    </lineage>
</organism>
<evidence type="ECO:0000313" key="2">
    <source>
        <dbReference type="EMBL" id="SDN40866.1"/>
    </source>
</evidence>
<dbReference type="Pfam" id="PF06182">
    <property type="entry name" value="ABC2_membrane_6"/>
    <property type="match status" value="1"/>
</dbReference>
<keyword evidence="1" id="KW-0472">Membrane</keyword>
<dbReference type="OrthoDB" id="9788195at2"/>
<evidence type="ECO:0000313" key="3">
    <source>
        <dbReference type="Proteomes" id="UP000183376"/>
    </source>
</evidence>
<feature type="transmembrane region" description="Helical" evidence="1">
    <location>
        <begin position="61"/>
        <end position="79"/>
    </location>
</feature>
<feature type="transmembrane region" description="Helical" evidence="1">
    <location>
        <begin position="24"/>
        <end position="49"/>
    </location>
</feature>
<dbReference type="RefSeq" id="WP_030426966.1">
    <property type="nucleotide sequence ID" value="NZ_JOEF01000001.1"/>
</dbReference>
<reference evidence="2 3" key="1">
    <citation type="submission" date="2016-10" db="EMBL/GenBank/DDBJ databases">
        <authorList>
            <person name="de Groot N.N."/>
        </authorList>
    </citation>
    <scope>NUCLEOTIDE SEQUENCE [LARGE SCALE GENOMIC DNA]</scope>
    <source>
        <strain evidence="2 3">DSM 44149</strain>
    </source>
</reference>
<proteinExistence type="predicted"/>
<keyword evidence="1" id="KW-1133">Transmembrane helix</keyword>
<gene>
    <name evidence="2" type="ORF">SAMN04489726_6485</name>
</gene>
<evidence type="ECO:0000256" key="1">
    <source>
        <dbReference type="SAM" id="Phobius"/>
    </source>
</evidence>
<protein>
    <submittedName>
        <fullName evidence="2">ABC-2 type transport system permease protein</fullName>
    </submittedName>
</protein>
<keyword evidence="1" id="KW-0812">Transmembrane</keyword>